<comment type="catalytic activity">
    <reaction evidence="1">
        <text>UDP-alpha-D-glucose = UDP-alpha-D-galactose</text>
        <dbReference type="Rhea" id="RHEA:22168"/>
        <dbReference type="ChEBI" id="CHEBI:58885"/>
        <dbReference type="ChEBI" id="CHEBI:66914"/>
        <dbReference type="EC" id="5.1.3.2"/>
    </reaction>
</comment>
<dbReference type="InterPro" id="IPR036291">
    <property type="entry name" value="NAD(P)-bd_dom_sf"/>
</dbReference>
<dbReference type="InterPro" id="IPR005886">
    <property type="entry name" value="UDP_G4E"/>
</dbReference>
<dbReference type="AlphaFoldDB" id="A0ABD3N8S2"/>
<evidence type="ECO:0000256" key="1">
    <source>
        <dbReference type="ARBA" id="ARBA00000083"/>
    </source>
</evidence>
<dbReference type="InterPro" id="IPR001509">
    <property type="entry name" value="Epimerase_deHydtase"/>
</dbReference>
<keyword evidence="10" id="KW-1185">Reference proteome</keyword>
<dbReference type="CDD" id="cd05247">
    <property type="entry name" value="UDP_G4E_1_SDR_e"/>
    <property type="match status" value="1"/>
</dbReference>
<dbReference type="EMBL" id="JALLBG020000010">
    <property type="protein sequence ID" value="KAL3772490.1"/>
    <property type="molecule type" value="Genomic_DNA"/>
</dbReference>
<dbReference type="Gene3D" id="3.40.50.720">
    <property type="entry name" value="NAD(P)-binding Rossmann-like Domain"/>
    <property type="match status" value="1"/>
</dbReference>
<evidence type="ECO:0000256" key="6">
    <source>
        <dbReference type="ARBA" id="ARBA00023144"/>
    </source>
</evidence>
<comment type="caution">
    <text evidence="9">The sequence shown here is derived from an EMBL/GenBank/DDBJ whole genome shotgun (WGS) entry which is preliminary data.</text>
</comment>
<keyword evidence="5" id="KW-0520">NAD</keyword>
<sequence>MVIEQRRILVAGGCGYIGSHTLVSLLSDTKFQYSVVVVDDLSNSSAESLNRVADIVSLEGGFVSSNNGNSGQDIQGRLIFRKVDCTNQSALRQVFEEFAPHGGFDAVVHFAGLKAVGESKLVPLKYYEVNIGATIVLLSLMEEFGCRSIVFSSSATVYGVAKDEKAKLKETDEVGTTITNCYGRTKYMIEQILTDFHGSHAFLREQQQQHQNDEHSDKFQDWSIVILRYFNPAGAHPSGKMGEDPSGVPNNLMPFVAQVAVGRRPHVTVFGNDYDTPDGTGIRDYLHVMDLADGHVSALRYIDTNNTTEDGGEKKTKSGSGKLSIFNLGTGTGYSVLDMVNAFGKAVGKPIPYVLGPRRPGDVTIYMADPTRAKEEMEWEAKLNLDDMCNDLWSWQTNNPNGYNKE</sequence>
<gene>
    <name evidence="9" type="ORF">ACHAWU_000052</name>
</gene>
<dbReference type="GO" id="GO:0006012">
    <property type="term" value="P:galactose metabolic process"/>
    <property type="evidence" value="ECO:0007669"/>
    <property type="project" value="UniProtKB-KW"/>
</dbReference>
<name>A0ABD3N8S2_9STRA</name>
<organism evidence="9 10">
    <name type="scientific">Discostella pseudostelligera</name>
    <dbReference type="NCBI Taxonomy" id="259834"/>
    <lineage>
        <taxon>Eukaryota</taxon>
        <taxon>Sar</taxon>
        <taxon>Stramenopiles</taxon>
        <taxon>Ochrophyta</taxon>
        <taxon>Bacillariophyta</taxon>
        <taxon>Coscinodiscophyceae</taxon>
        <taxon>Thalassiosirophycidae</taxon>
        <taxon>Stephanodiscales</taxon>
        <taxon>Stephanodiscaceae</taxon>
        <taxon>Discostella</taxon>
    </lineage>
</organism>
<keyword evidence="7" id="KW-0413">Isomerase</keyword>
<evidence type="ECO:0000256" key="5">
    <source>
        <dbReference type="ARBA" id="ARBA00023027"/>
    </source>
</evidence>
<dbReference type="NCBIfam" id="TIGR01179">
    <property type="entry name" value="galE"/>
    <property type="match status" value="1"/>
</dbReference>
<protein>
    <recommendedName>
        <fullName evidence="4">UDP-glucose 4-epimerase</fullName>
        <ecNumber evidence="4">5.1.3.2</ecNumber>
    </recommendedName>
</protein>
<dbReference type="PANTHER" id="PTHR43725:SF47">
    <property type="entry name" value="UDP-GLUCOSE 4-EPIMERASE"/>
    <property type="match status" value="1"/>
</dbReference>
<comment type="pathway">
    <text evidence="3">Carbohydrate metabolism; galactose metabolism.</text>
</comment>
<dbReference type="Gene3D" id="3.90.25.10">
    <property type="entry name" value="UDP-galactose 4-epimerase, domain 1"/>
    <property type="match status" value="1"/>
</dbReference>
<evidence type="ECO:0000256" key="4">
    <source>
        <dbReference type="ARBA" id="ARBA00013189"/>
    </source>
</evidence>
<dbReference type="Proteomes" id="UP001530293">
    <property type="component" value="Unassembled WGS sequence"/>
</dbReference>
<keyword evidence="6" id="KW-0299">Galactose metabolism</keyword>
<evidence type="ECO:0000313" key="10">
    <source>
        <dbReference type="Proteomes" id="UP001530293"/>
    </source>
</evidence>
<evidence type="ECO:0000256" key="7">
    <source>
        <dbReference type="ARBA" id="ARBA00023235"/>
    </source>
</evidence>
<evidence type="ECO:0000259" key="8">
    <source>
        <dbReference type="Pfam" id="PF01370"/>
    </source>
</evidence>
<proteinExistence type="predicted"/>
<evidence type="ECO:0000256" key="3">
    <source>
        <dbReference type="ARBA" id="ARBA00004947"/>
    </source>
</evidence>
<dbReference type="PANTHER" id="PTHR43725">
    <property type="entry name" value="UDP-GLUCOSE 4-EPIMERASE"/>
    <property type="match status" value="1"/>
</dbReference>
<dbReference type="GO" id="GO:0003978">
    <property type="term" value="F:UDP-glucose 4-epimerase activity"/>
    <property type="evidence" value="ECO:0007669"/>
    <property type="project" value="UniProtKB-EC"/>
</dbReference>
<accession>A0ABD3N8S2</accession>
<dbReference type="EC" id="5.1.3.2" evidence="4"/>
<comment type="cofactor">
    <cofactor evidence="2">
        <name>NAD(+)</name>
        <dbReference type="ChEBI" id="CHEBI:57540"/>
    </cofactor>
</comment>
<keyword evidence="6" id="KW-0119">Carbohydrate metabolism</keyword>
<reference evidence="9 10" key="1">
    <citation type="submission" date="2024-10" db="EMBL/GenBank/DDBJ databases">
        <title>Updated reference genomes for cyclostephanoid diatoms.</title>
        <authorList>
            <person name="Roberts W.R."/>
            <person name="Alverson A.J."/>
        </authorList>
    </citation>
    <scope>NUCLEOTIDE SEQUENCE [LARGE SCALE GENOMIC DNA]</scope>
    <source>
        <strain evidence="9 10">AJA232-27</strain>
    </source>
</reference>
<feature type="domain" description="NAD-dependent epimerase/dehydratase" evidence="8">
    <location>
        <begin position="8"/>
        <end position="305"/>
    </location>
</feature>
<evidence type="ECO:0000313" key="9">
    <source>
        <dbReference type="EMBL" id="KAL3772490.1"/>
    </source>
</evidence>
<dbReference type="Pfam" id="PF01370">
    <property type="entry name" value="Epimerase"/>
    <property type="match status" value="1"/>
</dbReference>
<dbReference type="SUPFAM" id="SSF51735">
    <property type="entry name" value="NAD(P)-binding Rossmann-fold domains"/>
    <property type="match status" value="1"/>
</dbReference>
<evidence type="ECO:0000256" key="2">
    <source>
        <dbReference type="ARBA" id="ARBA00001911"/>
    </source>
</evidence>